<reference evidence="1 2" key="1">
    <citation type="journal article" date="2013" name="PLoS Genet.">
        <title>Comparative genome structure, secondary metabolite, and effector coding capacity across Cochliobolus pathogens.</title>
        <authorList>
            <person name="Condon B.J."/>
            <person name="Leng Y."/>
            <person name="Wu D."/>
            <person name="Bushley K.E."/>
            <person name="Ohm R.A."/>
            <person name="Otillar R."/>
            <person name="Martin J."/>
            <person name="Schackwitz W."/>
            <person name="Grimwood J."/>
            <person name="MohdZainudin N."/>
            <person name="Xue C."/>
            <person name="Wang R."/>
            <person name="Manning V.A."/>
            <person name="Dhillon B."/>
            <person name="Tu Z.J."/>
            <person name="Steffenson B.J."/>
            <person name="Salamov A."/>
            <person name="Sun H."/>
            <person name="Lowry S."/>
            <person name="LaButti K."/>
            <person name="Han J."/>
            <person name="Copeland A."/>
            <person name="Lindquist E."/>
            <person name="Barry K."/>
            <person name="Schmutz J."/>
            <person name="Baker S.E."/>
            <person name="Ciuffetti L.M."/>
            <person name="Grigoriev I.V."/>
            <person name="Zhong S."/>
            <person name="Turgeon B.G."/>
        </authorList>
    </citation>
    <scope>NUCLEOTIDE SEQUENCE [LARGE SCALE GENOMIC DNA]</scope>
    <source>
        <strain evidence="1 2">FI3</strain>
    </source>
</reference>
<evidence type="ECO:0000313" key="2">
    <source>
        <dbReference type="Proteomes" id="UP000054337"/>
    </source>
</evidence>
<sequence length="51" mass="6060">IKIVRRNLIVLIKTRARITELAQLTKVFIKNIILEKILFTSKYITNLKNYT</sequence>
<evidence type="ECO:0000313" key="1">
    <source>
        <dbReference type="EMBL" id="EUN20396.1"/>
    </source>
</evidence>
<feature type="non-terminal residue" evidence="1">
    <location>
        <position position="1"/>
    </location>
</feature>
<gene>
    <name evidence="1" type="ORF">COCVIDRAFT_117210</name>
</gene>
<dbReference type="EMBL" id="KI969181">
    <property type="protein sequence ID" value="EUN20396.1"/>
    <property type="molecule type" value="Genomic_DNA"/>
</dbReference>
<dbReference type="AlphaFoldDB" id="W7DWN0"/>
<keyword evidence="2" id="KW-1185">Reference proteome</keyword>
<dbReference type="Proteomes" id="UP000054337">
    <property type="component" value="Unassembled WGS sequence"/>
</dbReference>
<dbReference type="GeneID" id="26251001"/>
<organism evidence="1 2">
    <name type="scientific">Bipolaris victoriae (strain FI3)</name>
    <name type="common">Victoria blight of oats agent</name>
    <name type="synonym">Cochliobolus victoriae</name>
    <dbReference type="NCBI Taxonomy" id="930091"/>
    <lineage>
        <taxon>Eukaryota</taxon>
        <taxon>Fungi</taxon>
        <taxon>Dikarya</taxon>
        <taxon>Ascomycota</taxon>
        <taxon>Pezizomycotina</taxon>
        <taxon>Dothideomycetes</taxon>
        <taxon>Pleosporomycetidae</taxon>
        <taxon>Pleosporales</taxon>
        <taxon>Pleosporineae</taxon>
        <taxon>Pleosporaceae</taxon>
        <taxon>Bipolaris</taxon>
    </lineage>
</organism>
<protein>
    <submittedName>
        <fullName evidence="1">Uncharacterized protein</fullName>
    </submittedName>
</protein>
<dbReference type="OrthoDB" id="3768101at2759"/>
<dbReference type="RefSeq" id="XP_014549970.1">
    <property type="nucleotide sequence ID" value="XM_014694484.1"/>
</dbReference>
<proteinExistence type="predicted"/>
<accession>W7DWN0</accession>
<name>W7DWN0_BIPV3</name>
<dbReference type="HOGENOM" id="CLU_3111836_0_0_1"/>